<gene>
    <name evidence="1" type="ORF">WJ96_17000</name>
</gene>
<dbReference type="EMBL" id="LPBJ01000086">
    <property type="protein sequence ID" value="KVP91835.1"/>
    <property type="molecule type" value="Genomic_DNA"/>
</dbReference>
<organism evidence="1 2">
    <name type="scientific">Burkholderia ubonensis</name>
    <dbReference type="NCBI Taxonomy" id="101571"/>
    <lineage>
        <taxon>Bacteria</taxon>
        <taxon>Pseudomonadati</taxon>
        <taxon>Pseudomonadota</taxon>
        <taxon>Betaproteobacteria</taxon>
        <taxon>Burkholderiales</taxon>
        <taxon>Burkholderiaceae</taxon>
        <taxon>Burkholderia</taxon>
        <taxon>Burkholderia cepacia complex</taxon>
    </lineage>
</organism>
<name>A0AAW3MRW2_9BURK</name>
<reference evidence="1 2" key="1">
    <citation type="submission" date="2015-11" db="EMBL/GenBank/DDBJ databases">
        <title>Expanding the genomic diversity of Burkholderia species for the development of highly accurate diagnostics.</title>
        <authorList>
            <person name="Sahl J."/>
            <person name="Keim P."/>
            <person name="Wagner D."/>
        </authorList>
    </citation>
    <scope>NUCLEOTIDE SEQUENCE [LARGE SCALE GENOMIC DNA]</scope>
    <source>
        <strain evidence="1 2">MSMB1808WGS</strain>
    </source>
</reference>
<evidence type="ECO:0000313" key="2">
    <source>
        <dbReference type="Proteomes" id="UP000056453"/>
    </source>
</evidence>
<dbReference type="AlphaFoldDB" id="A0AAW3MRW2"/>
<keyword evidence="2" id="KW-1185">Reference proteome</keyword>
<dbReference type="SUPFAM" id="SSF53474">
    <property type="entry name" value="alpha/beta-Hydrolases"/>
    <property type="match status" value="1"/>
</dbReference>
<evidence type="ECO:0008006" key="3">
    <source>
        <dbReference type="Google" id="ProtNLM"/>
    </source>
</evidence>
<dbReference type="Gene3D" id="3.40.50.1820">
    <property type="entry name" value="alpha/beta hydrolase"/>
    <property type="match status" value="1"/>
</dbReference>
<proteinExistence type="predicted"/>
<dbReference type="InterPro" id="IPR029058">
    <property type="entry name" value="AB_hydrolase_fold"/>
</dbReference>
<comment type="caution">
    <text evidence="1">The sequence shown here is derived from an EMBL/GenBank/DDBJ whole genome shotgun (WGS) entry which is preliminary data.</text>
</comment>
<evidence type="ECO:0000313" key="1">
    <source>
        <dbReference type="EMBL" id="KVP91835.1"/>
    </source>
</evidence>
<dbReference type="RefSeq" id="WP_059956094.1">
    <property type="nucleotide sequence ID" value="NZ_LPAF01000110.1"/>
</dbReference>
<protein>
    <recommendedName>
        <fullName evidence="3">Alpha/beta hydrolase</fullName>
    </recommendedName>
</protein>
<sequence length="376" mass="39627">MAQLVFVHGVATRDTPEYRAAIANRDKLFRELLFTGRDIAIHAPLWGRYVPAIPHGVFETDHKLAAFSLSLGATPGLGAGLMGGERAADAIDVSIGAVGKQDPVAALDAICSEIADRAAREQRALQPEELHAFRKAAELIASNRAATAFVGDAGAQAIADQLTADMPGAFTVVSRISEAVSAVTDRVRNVASTLGFGAIRGSLSPAVGLFIGDVFVYLKDGEHRRSIRSEVGRSLAGAHEAARAGKGPLVVVGHSMGGVILVDMLTNPDSADLPDGFKVDALLTVGSQPGLFAALDLLAPSLPPGSARRKPDCVAHWLNVFDPIDPLAFRADMIFEGAVDLAFDSVTGIAGAHSKYFQRPQFYARSRSRLQGFGVL</sequence>
<dbReference type="Proteomes" id="UP000056453">
    <property type="component" value="Unassembled WGS sequence"/>
</dbReference>
<accession>A0AAW3MRW2</accession>